<comment type="similarity">
    <text evidence="1">Belongs to the protein kinase superfamily. CAMK Ser/Thr protein kinase family. CaMK subfamily.</text>
</comment>
<name>A0ABS8S7Z0_DATST</name>
<comment type="caution">
    <text evidence="8">The sequence shown here is derived from an EMBL/GenBank/DDBJ whole genome shotgun (WGS) entry which is preliminary data.</text>
</comment>
<protein>
    <submittedName>
        <fullName evidence="8">Cyclin-dependent serine/threonine protein kinase</fullName>
    </submittedName>
</protein>
<gene>
    <name evidence="8" type="primary">CRK1_1</name>
    <name evidence="8" type="ORF">HAX54_026537</name>
</gene>
<evidence type="ECO:0000259" key="7">
    <source>
        <dbReference type="Pfam" id="PF00069"/>
    </source>
</evidence>
<evidence type="ECO:0000256" key="5">
    <source>
        <dbReference type="ARBA" id="ARBA00022777"/>
    </source>
</evidence>
<dbReference type="InterPro" id="IPR050205">
    <property type="entry name" value="CDPK_Ser/Thr_kinases"/>
</dbReference>
<evidence type="ECO:0000313" key="9">
    <source>
        <dbReference type="Proteomes" id="UP000823775"/>
    </source>
</evidence>
<accession>A0ABS8S7Z0</accession>
<keyword evidence="5 8" id="KW-0418">Kinase</keyword>
<evidence type="ECO:0000256" key="1">
    <source>
        <dbReference type="ARBA" id="ARBA00005354"/>
    </source>
</evidence>
<dbReference type="PANTHER" id="PTHR24349">
    <property type="entry name" value="SERINE/THREONINE-PROTEIN KINASE"/>
    <property type="match status" value="1"/>
</dbReference>
<dbReference type="Gene3D" id="1.10.510.10">
    <property type="entry name" value="Transferase(Phosphotransferase) domain 1"/>
    <property type="match status" value="1"/>
</dbReference>
<dbReference type="InterPro" id="IPR011009">
    <property type="entry name" value="Kinase-like_dom_sf"/>
</dbReference>
<evidence type="ECO:0000256" key="4">
    <source>
        <dbReference type="ARBA" id="ARBA00022741"/>
    </source>
</evidence>
<evidence type="ECO:0000313" key="8">
    <source>
        <dbReference type="EMBL" id="MCD7454941.1"/>
    </source>
</evidence>
<keyword evidence="3" id="KW-0808">Transferase</keyword>
<keyword evidence="6" id="KW-0067">ATP-binding</keyword>
<dbReference type="Pfam" id="PF00069">
    <property type="entry name" value="Pkinase"/>
    <property type="match status" value="1"/>
</dbReference>
<dbReference type="EMBL" id="JACEIK010000322">
    <property type="protein sequence ID" value="MCD7454941.1"/>
    <property type="molecule type" value="Genomic_DNA"/>
</dbReference>
<keyword evidence="4" id="KW-0547">Nucleotide-binding</keyword>
<evidence type="ECO:0000256" key="3">
    <source>
        <dbReference type="ARBA" id="ARBA00022679"/>
    </source>
</evidence>
<keyword evidence="9" id="KW-1185">Reference proteome</keyword>
<proteinExistence type="inferred from homology"/>
<feature type="domain" description="Protein kinase" evidence="7">
    <location>
        <begin position="15"/>
        <end position="77"/>
    </location>
</feature>
<evidence type="ECO:0000256" key="6">
    <source>
        <dbReference type="ARBA" id="ARBA00022840"/>
    </source>
</evidence>
<dbReference type="GO" id="GO:0004674">
    <property type="term" value="F:protein serine/threonine kinase activity"/>
    <property type="evidence" value="ECO:0007669"/>
    <property type="project" value="UniProtKB-KW"/>
</dbReference>
<reference evidence="8 9" key="1">
    <citation type="journal article" date="2021" name="BMC Genomics">
        <title>Datura genome reveals duplications of psychoactive alkaloid biosynthetic genes and high mutation rate following tissue culture.</title>
        <authorList>
            <person name="Rajewski A."/>
            <person name="Carter-House D."/>
            <person name="Stajich J."/>
            <person name="Litt A."/>
        </authorList>
    </citation>
    <scope>NUCLEOTIDE SEQUENCE [LARGE SCALE GENOMIC DNA]</scope>
    <source>
        <strain evidence="8">AR-01</strain>
    </source>
</reference>
<keyword evidence="2 8" id="KW-0723">Serine/threonine-protein kinase</keyword>
<evidence type="ECO:0000256" key="2">
    <source>
        <dbReference type="ARBA" id="ARBA00022527"/>
    </source>
</evidence>
<organism evidence="8 9">
    <name type="scientific">Datura stramonium</name>
    <name type="common">Jimsonweed</name>
    <name type="synonym">Common thornapple</name>
    <dbReference type="NCBI Taxonomy" id="4076"/>
    <lineage>
        <taxon>Eukaryota</taxon>
        <taxon>Viridiplantae</taxon>
        <taxon>Streptophyta</taxon>
        <taxon>Embryophyta</taxon>
        <taxon>Tracheophyta</taxon>
        <taxon>Spermatophyta</taxon>
        <taxon>Magnoliopsida</taxon>
        <taxon>eudicotyledons</taxon>
        <taxon>Gunneridae</taxon>
        <taxon>Pentapetalae</taxon>
        <taxon>asterids</taxon>
        <taxon>lamiids</taxon>
        <taxon>Solanales</taxon>
        <taxon>Solanaceae</taxon>
        <taxon>Solanoideae</taxon>
        <taxon>Datureae</taxon>
        <taxon>Datura</taxon>
    </lineage>
</organism>
<sequence>MKGLMILLEVHTMLHLRPFWARTESGIFRAILKTDPNFDEAPWPSLSSDAVDFVKRLLNKDYRKRLTAAQALSHPWLAGHHDVKIPLDMIVYKLVKAYVYSSSLRKAALRAVMKNSTDAMKDSRVFDFVNTELGLSPSVPVHVVLQDWIRHSDGKLSFWDLLGLLPYQDQNVAIRGPIGRNRNKISNSYFSPGIVCLFSLLVKNASPHIVIKEEGELICLWTKRWADSSCAMDSLYDLDLISDTVPVILDNSEMWHQVLETSMKLGSRGVAHVEGVKED</sequence>
<dbReference type="Proteomes" id="UP000823775">
    <property type="component" value="Unassembled WGS sequence"/>
</dbReference>
<dbReference type="InterPro" id="IPR000719">
    <property type="entry name" value="Prot_kinase_dom"/>
</dbReference>
<dbReference type="SUPFAM" id="SSF56112">
    <property type="entry name" value="Protein kinase-like (PK-like)"/>
    <property type="match status" value="1"/>
</dbReference>